<accession>A0A370H1W5</accession>
<dbReference type="GO" id="GO:0009231">
    <property type="term" value="P:riboflavin biosynthetic process"/>
    <property type="evidence" value="ECO:0007669"/>
    <property type="project" value="InterPro"/>
</dbReference>
<name>A0A370H1W5_9NOCA</name>
<evidence type="ECO:0000259" key="1">
    <source>
        <dbReference type="Pfam" id="PF01872"/>
    </source>
</evidence>
<evidence type="ECO:0000313" key="2">
    <source>
        <dbReference type="EMBL" id="RDI50005.1"/>
    </source>
</evidence>
<dbReference type="PANTHER" id="PTHR38011:SF11">
    <property type="entry name" value="2,5-DIAMINO-6-RIBOSYLAMINO-4(3H)-PYRIMIDINONE 5'-PHOSPHATE REDUCTASE"/>
    <property type="match status" value="1"/>
</dbReference>
<protein>
    <submittedName>
        <fullName evidence="2">Dihydrofolate reductase</fullName>
    </submittedName>
</protein>
<sequence length="188" mass="20599">MRPLILHMMVTLDGYAAGPDGGLDWIEVDDPELDGYLAELLGSVDAQIFGRKSYELLAQYWPQAQENPATPGDAELAALVNGIPKIVVTSRPDTPLDWQPASTIGADLTAETAELKSKPGKPLVLFAGAATAQEFLRRDLVDEIRLLVFPVLLGAGERLFVDDTRQDLRFTESRSFPTSGVILQCYRK</sequence>
<organism evidence="2 3">
    <name type="scientific">Nocardia mexicana</name>
    <dbReference type="NCBI Taxonomy" id="279262"/>
    <lineage>
        <taxon>Bacteria</taxon>
        <taxon>Bacillati</taxon>
        <taxon>Actinomycetota</taxon>
        <taxon>Actinomycetes</taxon>
        <taxon>Mycobacteriales</taxon>
        <taxon>Nocardiaceae</taxon>
        <taxon>Nocardia</taxon>
    </lineage>
</organism>
<dbReference type="InterPro" id="IPR050765">
    <property type="entry name" value="Riboflavin_Biosynth_HTPR"/>
</dbReference>
<dbReference type="RefSeq" id="WP_068024934.1">
    <property type="nucleotide sequence ID" value="NZ_QQAZ01000006.1"/>
</dbReference>
<dbReference type="Gene3D" id="3.40.430.10">
    <property type="entry name" value="Dihydrofolate Reductase, subunit A"/>
    <property type="match status" value="1"/>
</dbReference>
<dbReference type="AlphaFoldDB" id="A0A370H1W5"/>
<dbReference type="EMBL" id="QQAZ01000006">
    <property type="protein sequence ID" value="RDI50005.1"/>
    <property type="molecule type" value="Genomic_DNA"/>
</dbReference>
<dbReference type="PANTHER" id="PTHR38011">
    <property type="entry name" value="DIHYDROFOLATE REDUCTASE FAMILY PROTEIN (AFU_ORTHOLOGUE AFUA_8G06820)"/>
    <property type="match status" value="1"/>
</dbReference>
<dbReference type="Pfam" id="PF01872">
    <property type="entry name" value="RibD_C"/>
    <property type="match status" value="1"/>
</dbReference>
<dbReference type="Proteomes" id="UP000255355">
    <property type="component" value="Unassembled WGS sequence"/>
</dbReference>
<gene>
    <name evidence="2" type="ORF">DFR68_106443</name>
</gene>
<reference evidence="2 3" key="1">
    <citation type="submission" date="2018-07" db="EMBL/GenBank/DDBJ databases">
        <title>Genomic Encyclopedia of Type Strains, Phase IV (KMG-IV): sequencing the most valuable type-strain genomes for metagenomic binning, comparative biology and taxonomic classification.</title>
        <authorList>
            <person name="Goeker M."/>
        </authorList>
    </citation>
    <scope>NUCLEOTIDE SEQUENCE [LARGE SCALE GENOMIC DNA]</scope>
    <source>
        <strain evidence="2 3">DSM 44952</strain>
    </source>
</reference>
<proteinExistence type="predicted"/>
<dbReference type="InterPro" id="IPR024072">
    <property type="entry name" value="DHFR-like_dom_sf"/>
</dbReference>
<dbReference type="GO" id="GO:0008703">
    <property type="term" value="F:5-amino-6-(5-phosphoribosylamino)uracil reductase activity"/>
    <property type="evidence" value="ECO:0007669"/>
    <property type="project" value="InterPro"/>
</dbReference>
<keyword evidence="3" id="KW-1185">Reference proteome</keyword>
<comment type="caution">
    <text evidence="2">The sequence shown here is derived from an EMBL/GenBank/DDBJ whole genome shotgun (WGS) entry which is preliminary data.</text>
</comment>
<evidence type="ECO:0000313" key="3">
    <source>
        <dbReference type="Proteomes" id="UP000255355"/>
    </source>
</evidence>
<feature type="domain" description="Bacterial bifunctional deaminase-reductase C-terminal" evidence="1">
    <location>
        <begin position="4"/>
        <end position="177"/>
    </location>
</feature>
<dbReference type="InterPro" id="IPR002734">
    <property type="entry name" value="RibDG_C"/>
</dbReference>
<dbReference type="SUPFAM" id="SSF53597">
    <property type="entry name" value="Dihydrofolate reductase-like"/>
    <property type="match status" value="1"/>
</dbReference>
<dbReference type="STRING" id="1210089.GCA_001613165_05258"/>